<feature type="non-terminal residue" evidence="1">
    <location>
        <position position="1"/>
    </location>
</feature>
<organism evidence="1 2">
    <name type="scientific">Neoroseomonas soli</name>
    <dbReference type="NCBI Taxonomy" id="1081025"/>
    <lineage>
        <taxon>Bacteria</taxon>
        <taxon>Pseudomonadati</taxon>
        <taxon>Pseudomonadota</taxon>
        <taxon>Alphaproteobacteria</taxon>
        <taxon>Acetobacterales</taxon>
        <taxon>Acetobacteraceae</taxon>
        <taxon>Neoroseomonas</taxon>
    </lineage>
</organism>
<evidence type="ECO:0000313" key="1">
    <source>
        <dbReference type="EMBL" id="MBR0673656.1"/>
    </source>
</evidence>
<evidence type="ECO:0000313" key="2">
    <source>
        <dbReference type="Proteomes" id="UP001138751"/>
    </source>
</evidence>
<reference evidence="1" key="2">
    <citation type="journal article" date="2021" name="Syst. Appl. Microbiol.">
        <title>Roseomonas hellenica sp. nov., isolated from roots of wild-growing Alkanna tinctoria.</title>
        <authorList>
            <person name="Rat A."/>
            <person name="Naranjo H.D."/>
            <person name="Lebbe L."/>
            <person name="Cnockaert M."/>
            <person name="Krigas N."/>
            <person name="Grigoriadou K."/>
            <person name="Maloupa E."/>
            <person name="Willems A."/>
        </authorList>
    </citation>
    <scope>NUCLEOTIDE SEQUENCE</scope>
    <source>
        <strain evidence="1">LMG 31231</strain>
    </source>
</reference>
<accession>A0A9X9X2M7</accession>
<name>A0A9X9X2M7_9PROT</name>
<reference evidence="1" key="1">
    <citation type="submission" date="2020-01" db="EMBL/GenBank/DDBJ databases">
        <authorList>
            <person name="Rat A."/>
        </authorList>
    </citation>
    <scope>NUCLEOTIDE SEQUENCE</scope>
    <source>
        <strain evidence="1">LMG 31231</strain>
    </source>
</reference>
<proteinExistence type="predicted"/>
<protein>
    <submittedName>
        <fullName evidence="1">Uncharacterized protein</fullName>
    </submittedName>
</protein>
<gene>
    <name evidence="1" type="ORF">GXW76_20960</name>
</gene>
<keyword evidence="2" id="KW-1185">Reference proteome</keyword>
<sequence length="69" mass="6745">TSAHLRRAAAVPPAEIAAAAQALLAARPALTEAELAQGVHAMLGLDPASQVAVAARLAALLGAGTIRLG</sequence>
<dbReference type="RefSeq" id="WP_211864059.1">
    <property type="nucleotide sequence ID" value="NZ_JAAEDM010000082.1"/>
</dbReference>
<dbReference type="AlphaFoldDB" id="A0A9X9X2M7"/>
<dbReference type="EMBL" id="JAAEDM010000082">
    <property type="protein sequence ID" value="MBR0673656.1"/>
    <property type="molecule type" value="Genomic_DNA"/>
</dbReference>
<dbReference type="Proteomes" id="UP001138751">
    <property type="component" value="Unassembled WGS sequence"/>
</dbReference>
<comment type="caution">
    <text evidence="1">The sequence shown here is derived from an EMBL/GenBank/DDBJ whole genome shotgun (WGS) entry which is preliminary data.</text>
</comment>